<dbReference type="PROSITE" id="PS00217">
    <property type="entry name" value="SUGAR_TRANSPORT_2"/>
    <property type="match status" value="1"/>
</dbReference>
<comment type="caution">
    <text evidence="11">The sequence shown here is derived from an EMBL/GenBank/DDBJ whole genome shotgun (WGS) entry which is preliminary data.</text>
</comment>
<feature type="transmembrane region" description="Helical" evidence="9">
    <location>
        <begin position="47"/>
        <end position="64"/>
    </location>
</feature>
<proteinExistence type="inferred from homology"/>
<evidence type="ECO:0000256" key="2">
    <source>
        <dbReference type="ARBA" id="ARBA00010992"/>
    </source>
</evidence>
<dbReference type="Proteomes" id="UP000075430">
    <property type="component" value="Unassembled WGS sequence"/>
</dbReference>
<organism evidence="11 12">
    <name type="scientific">Bacillus nakamurai</name>
    <dbReference type="NCBI Taxonomy" id="1793963"/>
    <lineage>
        <taxon>Bacteria</taxon>
        <taxon>Bacillati</taxon>
        <taxon>Bacillota</taxon>
        <taxon>Bacilli</taxon>
        <taxon>Bacillales</taxon>
        <taxon>Bacillaceae</taxon>
        <taxon>Bacillus</taxon>
    </lineage>
</organism>
<dbReference type="CDD" id="cd17359">
    <property type="entry name" value="MFS_XylE_like"/>
    <property type="match status" value="1"/>
</dbReference>
<keyword evidence="4" id="KW-1003">Cell membrane</keyword>
<dbReference type="InterPro" id="IPR005829">
    <property type="entry name" value="Sugar_transporter_CS"/>
</dbReference>
<evidence type="ECO:0000256" key="3">
    <source>
        <dbReference type="ARBA" id="ARBA00022448"/>
    </source>
</evidence>
<comment type="similarity">
    <text evidence="2 8">Belongs to the major facilitator superfamily. Sugar transporter (TC 2.A.1.1) family.</text>
</comment>
<reference evidence="12" key="1">
    <citation type="submission" date="2016-02" db="EMBL/GenBank/DDBJ databases">
        <authorList>
            <person name="Dunlap C."/>
        </authorList>
    </citation>
    <scope>NUCLEOTIDE SEQUENCE [LARGE SCALE GENOMIC DNA]</scope>
    <source>
        <strain evidence="12">NRRL B-41092</strain>
    </source>
</reference>
<feature type="transmembrane region" description="Helical" evidence="9">
    <location>
        <begin position="162"/>
        <end position="183"/>
    </location>
</feature>
<feature type="transmembrane region" description="Helical" evidence="9">
    <location>
        <begin position="243"/>
        <end position="265"/>
    </location>
</feature>
<evidence type="ECO:0000256" key="9">
    <source>
        <dbReference type="SAM" id="Phobius"/>
    </source>
</evidence>
<comment type="subcellular location">
    <subcellularLocation>
        <location evidence="1">Cell membrane</location>
        <topology evidence="1">Multi-pass membrane protein</topology>
    </subcellularLocation>
</comment>
<evidence type="ECO:0000313" key="11">
    <source>
        <dbReference type="EMBL" id="KXZ13132.1"/>
    </source>
</evidence>
<evidence type="ECO:0000256" key="4">
    <source>
        <dbReference type="ARBA" id="ARBA00022475"/>
    </source>
</evidence>
<keyword evidence="3 8" id="KW-0813">Transport</keyword>
<dbReference type="Gene3D" id="1.20.1250.20">
    <property type="entry name" value="MFS general substrate transporter like domains"/>
    <property type="match status" value="1"/>
</dbReference>
<dbReference type="STRING" id="1793963.AXI58_05490"/>
<dbReference type="Pfam" id="PF00083">
    <property type="entry name" value="Sugar_tr"/>
    <property type="match status" value="1"/>
</dbReference>
<evidence type="ECO:0000256" key="7">
    <source>
        <dbReference type="ARBA" id="ARBA00023136"/>
    </source>
</evidence>
<dbReference type="AlphaFoldDB" id="A0A150F4I7"/>
<evidence type="ECO:0000256" key="1">
    <source>
        <dbReference type="ARBA" id="ARBA00004651"/>
    </source>
</evidence>
<dbReference type="SUPFAM" id="SSF103473">
    <property type="entry name" value="MFS general substrate transporter"/>
    <property type="match status" value="1"/>
</dbReference>
<evidence type="ECO:0000256" key="5">
    <source>
        <dbReference type="ARBA" id="ARBA00022692"/>
    </source>
</evidence>
<dbReference type="PANTHER" id="PTHR48020:SF12">
    <property type="entry name" value="PROTON MYO-INOSITOL COTRANSPORTER"/>
    <property type="match status" value="1"/>
</dbReference>
<feature type="transmembrane region" description="Helical" evidence="9">
    <location>
        <begin position="101"/>
        <end position="122"/>
    </location>
</feature>
<feature type="transmembrane region" description="Helical" evidence="9">
    <location>
        <begin position="134"/>
        <end position="156"/>
    </location>
</feature>
<name>A0A150F4I7_9BACI</name>
<keyword evidence="6 9" id="KW-1133">Transmembrane helix</keyword>
<dbReference type="InterPro" id="IPR020846">
    <property type="entry name" value="MFS_dom"/>
</dbReference>
<keyword evidence="5 9" id="KW-0812">Transmembrane</keyword>
<feature type="transmembrane region" description="Helical" evidence="9">
    <location>
        <begin position="404"/>
        <end position="426"/>
    </location>
</feature>
<dbReference type="EMBL" id="LSBA01000039">
    <property type="protein sequence ID" value="KXZ13132.1"/>
    <property type="molecule type" value="Genomic_DNA"/>
</dbReference>
<feature type="domain" description="Major facilitator superfamily (MFS) profile" evidence="10">
    <location>
        <begin position="10"/>
        <end position="430"/>
    </location>
</feature>
<evidence type="ECO:0000256" key="6">
    <source>
        <dbReference type="ARBA" id="ARBA00022989"/>
    </source>
</evidence>
<dbReference type="RefSeq" id="WP_061523361.1">
    <property type="nucleotide sequence ID" value="NZ_JAJJBV010000007.1"/>
</dbReference>
<dbReference type="PANTHER" id="PTHR48020">
    <property type="entry name" value="PROTON MYO-INOSITOL COTRANSPORTER"/>
    <property type="match status" value="1"/>
</dbReference>
<evidence type="ECO:0000313" key="12">
    <source>
        <dbReference type="Proteomes" id="UP000075430"/>
    </source>
</evidence>
<protein>
    <submittedName>
        <fullName evidence="11">Metabolite transporter CsbC</fullName>
    </submittedName>
</protein>
<feature type="transmembrane region" description="Helical" evidence="9">
    <location>
        <begin position="76"/>
        <end position="95"/>
    </location>
</feature>
<dbReference type="InterPro" id="IPR005828">
    <property type="entry name" value="MFS_sugar_transport-like"/>
</dbReference>
<feature type="transmembrane region" description="Helical" evidence="9">
    <location>
        <begin position="12"/>
        <end position="35"/>
    </location>
</feature>
<dbReference type="InterPro" id="IPR050814">
    <property type="entry name" value="Myo-inositol_Transporter"/>
</dbReference>
<dbReference type="InterPro" id="IPR036259">
    <property type="entry name" value="MFS_trans_sf"/>
</dbReference>
<dbReference type="InterPro" id="IPR047984">
    <property type="entry name" value="XylE-like"/>
</dbReference>
<dbReference type="PROSITE" id="PS50850">
    <property type="entry name" value="MFS"/>
    <property type="match status" value="1"/>
</dbReference>
<dbReference type="FunFam" id="1.20.1250.20:FF:000073">
    <property type="entry name" value="MFS myo-inositol transporter, putative"/>
    <property type="match status" value="1"/>
</dbReference>
<dbReference type="GO" id="GO:0005886">
    <property type="term" value="C:plasma membrane"/>
    <property type="evidence" value="ECO:0007669"/>
    <property type="project" value="UniProtKB-SubCell"/>
</dbReference>
<dbReference type="NCBIfam" id="TIGR00879">
    <property type="entry name" value="SP"/>
    <property type="match status" value="1"/>
</dbReference>
<dbReference type="GO" id="GO:0022857">
    <property type="term" value="F:transmembrane transporter activity"/>
    <property type="evidence" value="ECO:0007669"/>
    <property type="project" value="InterPro"/>
</dbReference>
<feature type="transmembrane region" description="Helical" evidence="9">
    <location>
        <begin position="277"/>
        <end position="300"/>
    </location>
</feature>
<dbReference type="PROSITE" id="PS00216">
    <property type="entry name" value="SUGAR_TRANSPORT_1"/>
    <property type="match status" value="2"/>
</dbReference>
<sequence>MKKNTKKYMIYFFGALGGLLYGYDTGVISGALLFINNDIPLTTLTEGMVVSMLLLGAIFGSALSGTCSDRWGRRKVVFVLSLIFIFGALACAASQTVTMLIISRVILGLAVGGSTALVPVYLSEMAPTKVRGTLGTLNNLMIVTGILLAYIVNYIFTPFEAWRWMVGLAAVPAALLLIGIAFMPESPRWLVKRGREEEAKKVMETTHDKEDIEIELAEMKQGEAEKKESTLGLLKAKWIRPMLLIGIGLAVFQQAVGINTVIYYAPTIFTKAGLGTSASVLGTMGIGVLNVIMCITAMILIDRVGRKKLLMWGSVGITLSLASLSAILLLLGLSSSTAWLTVLFLGIYIVFYQATWGPVVWVLMPELFPSKARGAATGFTTLILSATNLIVSLVFPLMLSAMGIGWVFGIFSIICLTSFFFAAYIVPETKGRSLEEIESHLKKRFTLKKDSKQNHILKQRTL</sequence>
<dbReference type="OrthoDB" id="9783823at2"/>
<accession>A0A150F4I7</accession>
<keyword evidence="7 9" id="KW-0472">Membrane</keyword>
<gene>
    <name evidence="11" type="ORF">AXI58_05490</name>
</gene>
<evidence type="ECO:0000256" key="8">
    <source>
        <dbReference type="RuleBase" id="RU003346"/>
    </source>
</evidence>
<feature type="transmembrane region" description="Helical" evidence="9">
    <location>
        <begin position="309"/>
        <end position="333"/>
    </location>
</feature>
<evidence type="ECO:0000259" key="10">
    <source>
        <dbReference type="PROSITE" id="PS50850"/>
    </source>
</evidence>
<keyword evidence="12" id="KW-1185">Reference proteome</keyword>
<dbReference type="InterPro" id="IPR003663">
    <property type="entry name" value="Sugar/inositol_transpt"/>
</dbReference>
<dbReference type="PRINTS" id="PR00171">
    <property type="entry name" value="SUGRTRNSPORT"/>
</dbReference>
<feature type="transmembrane region" description="Helical" evidence="9">
    <location>
        <begin position="339"/>
        <end position="363"/>
    </location>
</feature>
<feature type="transmembrane region" description="Helical" evidence="9">
    <location>
        <begin position="375"/>
        <end position="398"/>
    </location>
</feature>